<protein>
    <submittedName>
        <fullName evidence="3">Alpha/beta hydrolase</fullName>
    </submittedName>
</protein>
<feature type="signal peptide" evidence="1">
    <location>
        <begin position="1"/>
        <end position="26"/>
    </location>
</feature>
<evidence type="ECO:0000313" key="4">
    <source>
        <dbReference type="Proteomes" id="UP001064933"/>
    </source>
</evidence>
<evidence type="ECO:0000259" key="2">
    <source>
        <dbReference type="Pfam" id="PF00561"/>
    </source>
</evidence>
<reference evidence="3" key="1">
    <citation type="submission" date="2022-10" db="EMBL/GenBank/DDBJ databases">
        <title>Characterization and whole genome sequencing of a new Roseateles species, isolated from fresh water.</title>
        <authorList>
            <person name="Guliayeva D.Y."/>
            <person name="Akhremchuk A.E."/>
            <person name="Sikolenko M.A."/>
            <person name="Valentovich L.N."/>
            <person name="Sidarenka A.V."/>
        </authorList>
    </citation>
    <scope>NUCLEOTIDE SEQUENCE</scope>
    <source>
        <strain evidence="3">BIM B-1768</strain>
    </source>
</reference>
<evidence type="ECO:0000256" key="1">
    <source>
        <dbReference type="SAM" id="SignalP"/>
    </source>
</evidence>
<dbReference type="InterPro" id="IPR029058">
    <property type="entry name" value="AB_hydrolase_fold"/>
</dbReference>
<dbReference type="EMBL" id="CP104562">
    <property type="protein sequence ID" value="UXH79954.1"/>
    <property type="molecule type" value="Genomic_DNA"/>
</dbReference>
<dbReference type="InterPro" id="IPR000073">
    <property type="entry name" value="AB_hydrolase_1"/>
</dbReference>
<dbReference type="RefSeq" id="WP_261759772.1">
    <property type="nucleotide sequence ID" value="NZ_CP104562.2"/>
</dbReference>
<dbReference type="PANTHER" id="PTHR43798:SF33">
    <property type="entry name" value="HYDROLASE, PUTATIVE (AFU_ORTHOLOGUE AFUA_2G14860)-RELATED"/>
    <property type="match status" value="1"/>
</dbReference>
<dbReference type="Proteomes" id="UP001064933">
    <property type="component" value="Chromosome"/>
</dbReference>
<proteinExistence type="predicted"/>
<keyword evidence="3" id="KW-0378">Hydrolase</keyword>
<feature type="chain" id="PRO_5045897207" evidence="1">
    <location>
        <begin position="27"/>
        <end position="299"/>
    </location>
</feature>
<dbReference type="InterPro" id="IPR050266">
    <property type="entry name" value="AB_hydrolase_sf"/>
</dbReference>
<gene>
    <name evidence="3" type="ORF">N4261_08775</name>
</gene>
<dbReference type="Gene3D" id="3.40.50.1820">
    <property type="entry name" value="alpha/beta hydrolase"/>
    <property type="match status" value="1"/>
</dbReference>
<accession>A0ABY6B4U4</accession>
<organism evidence="3 4">
    <name type="scientific">Roseateles amylovorans</name>
    <dbReference type="NCBI Taxonomy" id="2978473"/>
    <lineage>
        <taxon>Bacteria</taxon>
        <taxon>Pseudomonadati</taxon>
        <taxon>Pseudomonadota</taxon>
        <taxon>Betaproteobacteria</taxon>
        <taxon>Burkholderiales</taxon>
        <taxon>Sphaerotilaceae</taxon>
        <taxon>Roseateles</taxon>
    </lineage>
</organism>
<sequence>MAYRFLRRTVLQLVLLLAVAAPPAFAWDRSSVVTAPDGVTLAVQETGDPEGPTVIFVHGLLGSRLSWDAQWRDPALQRFRLIAFDLRGHGQSGMPTSPQMYREGRRWGDDLDAVIRATRANRPVLVGWSLGAAVITNYLAAYGDDAIAGVIYAGGVIELKTDQLMPQPTVYERMASADLRTHLDGERAFLALCSHRPPDADTFQRMIAAAAMASNVMQNAVHGMNVEADKGLRALRKPILHVYGAHDALVRPEASFARAAALAPQGVLRLYPEAGHAPFAEDPARFDKDLATFIEAATR</sequence>
<evidence type="ECO:0000313" key="3">
    <source>
        <dbReference type="EMBL" id="UXH79954.1"/>
    </source>
</evidence>
<dbReference type="Pfam" id="PF00561">
    <property type="entry name" value="Abhydrolase_1"/>
    <property type="match status" value="1"/>
</dbReference>
<feature type="domain" description="AB hydrolase-1" evidence="2">
    <location>
        <begin position="52"/>
        <end position="283"/>
    </location>
</feature>
<dbReference type="SUPFAM" id="SSF53474">
    <property type="entry name" value="alpha/beta-Hydrolases"/>
    <property type="match status" value="1"/>
</dbReference>
<keyword evidence="1" id="KW-0732">Signal</keyword>
<keyword evidence="4" id="KW-1185">Reference proteome</keyword>
<dbReference type="PANTHER" id="PTHR43798">
    <property type="entry name" value="MONOACYLGLYCEROL LIPASE"/>
    <property type="match status" value="1"/>
</dbReference>
<dbReference type="GO" id="GO:0016787">
    <property type="term" value="F:hydrolase activity"/>
    <property type="evidence" value="ECO:0007669"/>
    <property type="project" value="UniProtKB-KW"/>
</dbReference>
<name>A0ABY6B4U4_9BURK</name>